<dbReference type="InterPro" id="IPR036770">
    <property type="entry name" value="Ankyrin_rpt-contain_sf"/>
</dbReference>
<evidence type="ECO:0000256" key="2">
    <source>
        <dbReference type="ARBA" id="ARBA00023043"/>
    </source>
</evidence>
<dbReference type="PANTHER" id="PTHR24198:SF165">
    <property type="entry name" value="ANKYRIN REPEAT-CONTAINING PROTEIN-RELATED"/>
    <property type="match status" value="1"/>
</dbReference>
<feature type="repeat" description="ANK" evidence="3">
    <location>
        <begin position="118"/>
        <end position="150"/>
    </location>
</feature>
<proteinExistence type="predicted"/>
<dbReference type="SUPFAM" id="SSF48403">
    <property type="entry name" value="Ankyrin repeat"/>
    <property type="match status" value="1"/>
</dbReference>
<dbReference type="EMBL" id="NNAY01001540">
    <property type="protein sequence ID" value="OXU23646.1"/>
    <property type="molecule type" value="Genomic_DNA"/>
</dbReference>
<dbReference type="SMART" id="SM00248">
    <property type="entry name" value="ANK"/>
    <property type="match status" value="5"/>
</dbReference>
<sequence length="221" mass="24573">MVMNHGADVNAQESDRQSSLHRAVQNGRFKAVKKLLEREAEVNTTRTAGITPLLDAARTNETDELLPLLMSYGVDINVTDTNGFNVLRCLTLCPDKEHVDLTRLLIEKGISPREVLVGAYESIHCAAKRERIDLVNFLLEHGANVNALGLNNQSPLYFVAQECENPAMLSTLLKRGANIDLKTNFGETALHALINAQRTIANQRWTGRTTSRMLSTIFFLT</sequence>
<keyword evidence="6" id="KW-1185">Reference proteome</keyword>
<keyword evidence="1" id="KW-0677">Repeat</keyword>
<feature type="region of interest" description="Disordered" evidence="4">
    <location>
        <begin position="1"/>
        <end position="22"/>
    </location>
</feature>
<dbReference type="Proteomes" id="UP000215335">
    <property type="component" value="Unassembled WGS sequence"/>
</dbReference>
<dbReference type="AlphaFoldDB" id="A0A232EYT4"/>
<evidence type="ECO:0000256" key="1">
    <source>
        <dbReference type="ARBA" id="ARBA00022737"/>
    </source>
</evidence>
<reference evidence="5 6" key="1">
    <citation type="journal article" date="2017" name="Curr. Biol.">
        <title>The Evolution of Venom by Co-option of Single-Copy Genes.</title>
        <authorList>
            <person name="Martinson E.O."/>
            <person name="Mrinalini"/>
            <person name="Kelkar Y.D."/>
            <person name="Chang C.H."/>
            <person name="Werren J.H."/>
        </authorList>
    </citation>
    <scope>NUCLEOTIDE SEQUENCE [LARGE SCALE GENOMIC DNA]</scope>
    <source>
        <strain evidence="5 6">Alberta</strain>
        <tissue evidence="5">Whole body</tissue>
    </source>
</reference>
<name>A0A232EYT4_9HYME</name>
<organism evidence="5 6">
    <name type="scientific">Trichomalopsis sarcophagae</name>
    <dbReference type="NCBI Taxonomy" id="543379"/>
    <lineage>
        <taxon>Eukaryota</taxon>
        <taxon>Metazoa</taxon>
        <taxon>Ecdysozoa</taxon>
        <taxon>Arthropoda</taxon>
        <taxon>Hexapoda</taxon>
        <taxon>Insecta</taxon>
        <taxon>Pterygota</taxon>
        <taxon>Neoptera</taxon>
        <taxon>Endopterygota</taxon>
        <taxon>Hymenoptera</taxon>
        <taxon>Apocrita</taxon>
        <taxon>Proctotrupomorpha</taxon>
        <taxon>Chalcidoidea</taxon>
        <taxon>Pteromalidae</taxon>
        <taxon>Pteromalinae</taxon>
        <taxon>Trichomalopsis</taxon>
    </lineage>
</organism>
<evidence type="ECO:0000256" key="4">
    <source>
        <dbReference type="SAM" id="MobiDB-lite"/>
    </source>
</evidence>
<feature type="repeat" description="ANK" evidence="3">
    <location>
        <begin position="48"/>
        <end position="81"/>
    </location>
</feature>
<accession>A0A232EYT4</accession>
<evidence type="ECO:0000313" key="5">
    <source>
        <dbReference type="EMBL" id="OXU23646.1"/>
    </source>
</evidence>
<gene>
    <name evidence="5" type="ORF">TSAR_010111</name>
</gene>
<evidence type="ECO:0000256" key="3">
    <source>
        <dbReference type="PROSITE-ProRule" id="PRU00023"/>
    </source>
</evidence>
<dbReference type="OrthoDB" id="1577640at2759"/>
<evidence type="ECO:0000313" key="6">
    <source>
        <dbReference type="Proteomes" id="UP000215335"/>
    </source>
</evidence>
<dbReference type="InterPro" id="IPR002110">
    <property type="entry name" value="Ankyrin_rpt"/>
</dbReference>
<dbReference type="PROSITE" id="PS50088">
    <property type="entry name" value="ANK_REPEAT"/>
    <property type="match status" value="4"/>
</dbReference>
<comment type="caution">
    <text evidence="5">The sequence shown here is derived from an EMBL/GenBank/DDBJ whole genome shotgun (WGS) entry which is preliminary data.</text>
</comment>
<dbReference type="STRING" id="543379.A0A232EYT4"/>
<feature type="repeat" description="ANK" evidence="3">
    <location>
        <begin position="151"/>
        <end position="184"/>
    </location>
</feature>
<dbReference type="PANTHER" id="PTHR24198">
    <property type="entry name" value="ANKYRIN REPEAT AND PROTEIN KINASE DOMAIN-CONTAINING PROTEIN"/>
    <property type="match status" value="1"/>
</dbReference>
<protein>
    <submittedName>
        <fullName evidence="5">Uncharacterized protein</fullName>
    </submittedName>
</protein>
<dbReference type="Pfam" id="PF13637">
    <property type="entry name" value="Ank_4"/>
    <property type="match status" value="1"/>
</dbReference>
<dbReference type="Gene3D" id="1.25.40.20">
    <property type="entry name" value="Ankyrin repeat-containing domain"/>
    <property type="match status" value="2"/>
</dbReference>
<dbReference type="PROSITE" id="PS50297">
    <property type="entry name" value="ANK_REP_REGION"/>
    <property type="match status" value="3"/>
</dbReference>
<dbReference type="Pfam" id="PF12796">
    <property type="entry name" value="Ank_2"/>
    <property type="match status" value="1"/>
</dbReference>
<keyword evidence="2 3" id="KW-0040">ANK repeat</keyword>
<feature type="repeat" description="ANK" evidence="3">
    <location>
        <begin position="15"/>
        <end position="47"/>
    </location>
</feature>